<gene>
    <name evidence="1" type="ORF">KJ970_09735</name>
</gene>
<comment type="caution">
    <text evidence="1">The sequence shown here is derived from an EMBL/GenBank/DDBJ whole genome shotgun (WGS) entry which is preliminary data.</text>
</comment>
<organism evidence="1 2">
    <name type="scientific">Eiseniibacteriota bacterium</name>
    <dbReference type="NCBI Taxonomy" id="2212470"/>
    <lineage>
        <taxon>Bacteria</taxon>
        <taxon>Candidatus Eiseniibacteriota</taxon>
    </lineage>
</organism>
<sequence length="141" mass="15965">MMNPFKNSRDHSIRSLNSHTFFLAALPLCLLIAMTASAQELPLRIEAESLIDYEDLDNPLFCPDWPDMHASNLLAVDGFNRPGQWCDYELMVEQPICFVDYIGSAGSLGLIREYYISYRTYEHEILVTDTLVTIPGLSEGT</sequence>
<dbReference type="AlphaFoldDB" id="A0A948RX74"/>
<protein>
    <submittedName>
        <fullName evidence="1">Uncharacterized protein</fullName>
    </submittedName>
</protein>
<reference evidence="1" key="1">
    <citation type="submission" date="2021-05" db="EMBL/GenBank/DDBJ databases">
        <title>Energy efficiency and biological interactions define the core microbiome of deep oligotrophic groundwater.</title>
        <authorList>
            <person name="Mehrshad M."/>
            <person name="Lopez-Fernandez M."/>
            <person name="Bell E."/>
            <person name="Bernier-Latmani R."/>
            <person name="Bertilsson S."/>
            <person name="Dopson M."/>
        </authorList>
    </citation>
    <scope>NUCLEOTIDE SEQUENCE</scope>
    <source>
        <strain evidence="1">Modern_marine.mb.64</strain>
    </source>
</reference>
<dbReference type="Proteomes" id="UP000777784">
    <property type="component" value="Unassembled WGS sequence"/>
</dbReference>
<evidence type="ECO:0000313" key="1">
    <source>
        <dbReference type="EMBL" id="MBU2691198.1"/>
    </source>
</evidence>
<accession>A0A948RX74</accession>
<name>A0A948RX74_UNCEI</name>
<proteinExistence type="predicted"/>
<dbReference type="EMBL" id="JAHJDP010000048">
    <property type="protein sequence ID" value="MBU2691198.1"/>
    <property type="molecule type" value="Genomic_DNA"/>
</dbReference>
<evidence type="ECO:0000313" key="2">
    <source>
        <dbReference type="Proteomes" id="UP000777784"/>
    </source>
</evidence>